<name>A0A6N1AF46_9PROT</name>
<evidence type="ECO:0000313" key="2">
    <source>
        <dbReference type="EMBL" id="QKS50130.1"/>
    </source>
</evidence>
<dbReference type="KEGG" id="aoz:HUE56_06320"/>
<dbReference type="AlphaFoldDB" id="A0A6N1AF46"/>
<feature type="transmembrane region" description="Helical" evidence="1">
    <location>
        <begin position="141"/>
        <end position="162"/>
    </location>
</feature>
<organism evidence="2 3">
    <name type="scientific">Azospirillum oryzae</name>
    <dbReference type="NCBI Taxonomy" id="286727"/>
    <lineage>
        <taxon>Bacteria</taxon>
        <taxon>Pseudomonadati</taxon>
        <taxon>Pseudomonadota</taxon>
        <taxon>Alphaproteobacteria</taxon>
        <taxon>Rhodospirillales</taxon>
        <taxon>Azospirillaceae</taxon>
        <taxon>Azospirillum</taxon>
    </lineage>
</organism>
<dbReference type="RefSeq" id="WP_149198917.1">
    <property type="nucleotide sequence ID" value="NZ_BSOV01000025.1"/>
</dbReference>
<dbReference type="Proteomes" id="UP000509702">
    <property type="component" value="Plasmid unnamed3"/>
</dbReference>
<dbReference type="EMBL" id="CP054617">
    <property type="protein sequence ID" value="QKS50130.1"/>
    <property type="molecule type" value="Genomic_DNA"/>
</dbReference>
<keyword evidence="1" id="KW-0472">Membrane</keyword>
<reference evidence="2 3" key="1">
    <citation type="submission" date="2020-06" db="EMBL/GenBank/DDBJ databases">
        <title>Complete genome of Azosprillum oryzae KACC14407.</title>
        <authorList>
            <person name="Kim M."/>
            <person name="Park Y.-J."/>
            <person name="Shin J.-H."/>
        </authorList>
    </citation>
    <scope>NUCLEOTIDE SEQUENCE [LARGE SCALE GENOMIC DNA]</scope>
    <source>
        <strain evidence="2 3">KACC 14407</strain>
        <plasmid evidence="2 3">unnamed3</plasmid>
    </source>
</reference>
<geneLocation type="plasmid" evidence="2 3">
    <name>unnamed3</name>
</geneLocation>
<accession>A0A6N1AF46</accession>
<keyword evidence="2" id="KW-0614">Plasmid</keyword>
<keyword evidence="3" id="KW-1185">Reference proteome</keyword>
<keyword evidence="1" id="KW-1133">Transmembrane helix</keyword>
<dbReference type="OrthoDB" id="9986329at2"/>
<proteinExistence type="predicted"/>
<protein>
    <submittedName>
        <fullName evidence="2">Uncharacterized protein</fullName>
    </submittedName>
</protein>
<evidence type="ECO:0000313" key="3">
    <source>
        <dbReference type="Proteomes" id="UP000509702"/>
    </source>
</evidence>
<keyword evidence="1" id="KW-0812">Transmembrane</keyword>
<gene>
    <name evidence="2" type="ORF">HUE56_06320</name>
</gene>
<evidence type="ECO:0000256" key="1">
    <source>
        <dbReference type="SAM" id="Phobius"/>
    </source>
</evidence>
<sequence length="213" mass="23687">MTLRHYPFSINNDTFEFSIVSGTVLSTDQRSDTRVWGGGATIVVDGTGGGGTTIDSRVDVVCDLWLRADNGQEHHFRFNQDIPLCEGHRLYCIFLSGRDLNTQQKFETAYSVFDASVNKCWHLGGVANAVKMPKYVSGGDWFFGIVLTFFFGIGLLLLAWLISLKFSGRPSTEGAKRIQSALLSGIKDHHQKLIDELYSVYQLQKTEAVAAVR</sequence>